<protein>
    <submittedName>
        <fullName evidence="2">GNAT family N-acetyltransferase</fullName>
        <ecNumber evidence="2">2.3.1.-</ecNumber>
    </submittedName>
</protein>
<accession>A0ABT6H6L8</accession>
<feature type="domain" description="N-acetyltransferase" evidence="1">
    <location>
        <begin position="1"/>
        <end position="140"/>
    </location>
</feature>
<reference evidence="2 3" key="1">
    <citation type="submission" date="2023-04" db="EMBL/GenBank/DDBJ databases">
        <title>Ectobacillus antri isolated from activated sludge.</title>
        <authorList>
            <person name="Yan P."/>
            <person name="Liu X."/>
        </authorList>
    </citation>
    <scope>NUCLEOTIDE SEQUENCE [LARGE SCALE GENOMIC DNA]</scope>
    <source>
        <strain evidence="2 3">C18H</strain>
    </source>
</reference>
<dbReference type="RefSeq" id="WP_124565832.1">
    <property type="nucleotide sequence ID" value="NZ_JARRRY010000003.1"/>
</dbReference>
<comment type="caution">
    <text evidence="2">The sequence shown here is derived from an EMBL/GenBank/DDBJ whole genome shotgun (WGS) entry which is preliminary data.</text>
</comment>
<evidence type="ECO:0000313" key="2">
    <source>
        <dbReference type="EMBL" id="MDG5754026.1"/>
    </source>
</evidence>
<dbReference type="InterPro" id="IPR016181">
    <property type="entry name" value="Acyl_CoA_acyltransferase"/>
</dbReference>
<keyword evidence="2" id="KW-0012">Acyltransferase</keyword>
<gene>
    <name evidence="2" type="ORF">P6P90_08565</name>
</gene>
<proteinExistence type="predicted"/>
<dbReference type="InterPro" id="IPR039143">
    <property type="entry name" value="GNPNAT1-like"/>
</dbReference>
<dbReference type="PANTHER" id="PTHR13355:SF11">
    <property type="entry name" value="GLUCOSAMINE 6-PHOSPHATE N-ACETYLTRANSFERASE"/>
    <property type="match status" value="1"/>
</dbReference>
<name>A0ABT6H6L8_9BACI</name>
<dbReference type="PANTHER" id="PTHR13355">
    <property type="entry name" value="GLUCOSAMINE 6-PHOSPHATE N-ACETYLTRANSFERASE"/>
    <property type="match status" value="1"/>
</dbReference>
<dbReference type="PROSITE" id="PS51186">
    <property type="entry name" value="GNAT"/>
    <property type="match status" value="1"/>
</dbReference>
<keyword evidence="3" id="KW-1185">Reference proteome</keyword>
<keyword evidence="2" id="KW-0808">Transferase</keyword>
<dbReference type="InterPro" id="IPR000182">
    <property type="entry name" value="GNAT_dom"/>
</dbReference>
<dbReference type="EMBL" id="JARULN010000005">
    <property type="protein sequence ID" value="MDG5754026.1"/>
    <property type="molecule type" value="Genomic_DNA"/>
</dbReference>
<dbReference type="Pfam" id="PF13673">
    <property type="entry name" value="Acetyltransf_10"/>
    <property type="match status" value="1"/>
</dbReference>
<sequence length="140" mass="15767">MNVQFVTTEQQLQDAFTVRKLVFVEEQGVSAEEEYDMYDETAKHVVLYDENTPIGAGRMREVEGVGKLERICVLSSYRGKGAGRLIMDALEELAAAQHLQKVKLHAQTQAEAFYQKLGYQTVSDVFIEADIPHVVMVKSI</sequence>
<evidence type="ECO:0000259" key="1">
    <source>
        <dbReference type="PROSITE" id="PS51186"/>
    </source>
</evidence>
<dbReference type="Proteomes" id="UP001218246">
    <property type="component" value="Unassembled WGS sequence"/>
</dbReference>
<evidence type="ECO:0000313" key="3">
    <source>
        <dbReference type="Proteomes" id="UP001218246"/>
    </source>
</evidence>
<organism evidence="2 3">
    <name type="scientific">Ectobacillus antri</name>
    <dbReference type="NCBI Taxonomy" id="2486280"/>
    <lineage>
        <taxon>Bacteria</taxon>
        <taxon>Bacillati</taxon>
        <taxon>Bacillota</taxon>
        <taxon>Bacilli</taxon>
        <taxon>Bacillales</taxon>
        <taxon>Bacillaceae</taxon>
        <taxon>Ectobacillus</taxon>
    </lineage>
</organism>
<dbReference type="SUPFAM" id="SSF55729">
    <property type="entry name" value="Acyl-CoA N-acyltransferases (Nat)"/>
    <property type="match status" value="1"/>
</dbReference>
<dbReference type="EC" id="2.3.1.-" evidence="2"/>
<dbReference type="Gene3D" id="3.40.630.30">
    <property type="match status" value="1"/>
</dbReference>
<dbReference type="CDD" id="cd04301">
    <property type="entry name" value="NAT_SF"/>
    <property type="match status" value="1"/>
</dbReference>
<dbReference type="GO" id="GO:0016746">
    <property type="term" value="F:acyltransferase activity"/>
    <property type="evidence" value="ECO:0007669"/>
    <property type="project" value="UniProtKB-KW"/>
</dbReference>